<feature type="domain" description="Splicing factor Cactin C-terminal" evidence="1">
    <location>
        <begin position="266"/>
        <end position="380"/>
    </location>
</feature>
<evidence type="ECO:0000313" key="3">
    <source>
        <dbReference type="Proteomes" id="UP000717585"/>
    </source>
</evidence>
<dbReference type="SMART" id="SM01050">
    <property type="entry name" value="CactinC_cactus"/>
    <property type="match status" value="1"/>
</dbReference>
<comment type="caution">
    <text evidence="2">The sequence shown here is derived from an EMBL/GenBank/DDBJ whole genome shotgun (WGS) entry which is preliminary data.</text>
</comment>
<accession>A0A8J6AS98</accession>
<dbReference type="InterPro" id="IPR019134">
    <property type="entry name" value="Cactin_C"/>
</dbReference>
<protein>
    <submittedName>
        <fullName evidence="2">Cactus-binding C-terminus of cactin protein</fullName>
    </submittedName>
</protein>
<keyword evidence="3" id="KW-1185">Reference proteome</keyword>
<proteinExistence type="predicted"/>
<reference evidence="2" key="1">
    <citation type="submission" date="2021-05" db="EMBL/GenBank/DDBJ databases">
        <title>A free-living protist that lacks canonical eukaryotic 1 DNA replication and segregation systems.</title>
        <authorList>
            <person name="Salas-Leiva D.E."/>
            <person name="Tromer E.C."/>
            <person name="Curtis B.A."/>
            <person name="Jerlstrom-Hultqvist J."/>
            <person name="Kolisko M."/>
            <person name="Yi Z."/>
            <person name="Salas-Leiva J.S."/>
            <person name="Gallot-Lavallee L."/>
            <person name="Kops G.J.P.L."/>
            <person name="Archibald J.M."/>
            <person name="Simpson A.G.B."/>
            <person name="Roger A.J."/>
        </authorList>
    </citation>
    <scope>NUCLEOTIDE SEQUENCE</scope>
    <source>
        <strain evidence="2">BICM</strain>
    </source>
</reference>
<dbReference type="Proteomes" id="UP000717585">
    <property type="component" value="Unassembled WGS sequence"/>
</dbReference>
<dbReference type="Pfam" id="PF09732">
    <property type="entry name" value="CactinC_cactus"/>
    <property type="match status" value="1"/>
</dbReference>
<gene>
    <name evidence="2" type="ORF">J8273_7314</name>
</gene>
<evidence type="ECO:0000259" key="1">
    <source>
        <dbReference type="Pfam" id="PF09732"/>
    </source>
</evidence>
<organism evidence="2 3">
    <name type="scientific">Carpediemonas membranifera</name>
    <dbReference type="NCBI Taxonomy" id="201153"/>
    <lineage>
        <taxon>Eukaryota</taxon>
        <taxon>Metamonada</taxon>
        <taxon>Carpediemonas-like organisms</taxon>
        <taxon>Carpediemonas</taxon>
    </lineage>
</organism>
<dbReference type="EMBL" id="JAHDYR010000062">
    <property type="protein sequence ID" value="KAG9391040.1"/>
    <property type="molecule type" value="Genomic_DNA"/>
</dbReference>
<evidence type="ECO:0000313" key="2">
    <source>
        <dbReference type="EMBL" id="KAG9391040.1"/>
    </source>
</evidence>
<dbReference type="AlphaFoldDB" id="A0A8J6AS98"/>
<dbReference type="OrthoDB" id="265955at2759"/>
<sequence>MDSGGVDPYQQLLMHCWQRFEQKRPTLFDTCVRISLALEKRTRAVEPQGEIVRTVTGANFASYPIPSTPIHERLYSFSADELIELLDQINRLRLEAHKNLSTDQQTFWESHVTLIRAHFLSAGKLVDVTGRTTPCPPFHGLVVDAARKEVRDVLNDIAQYRTAASQFAKIQEILGKVASSNLGDTKIYREIAILVGQEELAKFKVRTLWQECCKNADVSDYTQSAESVMAVANAIELEGADTAGHTHTASEFTMMEVAVPNVDRSQPKPVYEAEVKAGVEWTEYNRRHYSLDSPPPRVVQGYTIKVHIPRGPLIGEPQFRSGPWDAGQDGRFDRLTIMCPGIQPLCFKIVRRPWAGARRGERASFDRVSREYVVRIQFKRFDDVK</sequence>
<name>A0A8J6AS98_9EUKA</name>